<dbReference type="CDD" id="cd14869">
    <property type="entry name" value="uS7_Bacteria"/>
    <property type="match status" value="1"/>
</dbReference>
<organism evidence="10 11">
    <name type="scientific">Gordonia phthalatica</name>
    <dbReference type="NCBI Taxonomy" id="1136941"/>
    <lineage>
        <taxon>Bacteria</taxon>
        <taxon>Bacillati</taxon>
        <taxon>Actinomycetota</taxon>
        <taxon>Actinomycetes</taxon>
        <taxon>Mycobacteriales</taxon>
        <taxon>Gordoniaceae</taxon>
        <taxon>Gordonia</taxon>
    </lineage>
</organism>
<evidence type="ECO:0000313" key="11">
    <source>
        <dbReference type="Proteomes" id="UP000063789"/>
    </source>
</evidence>
<dbReference type="PANTHER" id="PTHR11205">
    <property type="entry name" value="RIBOSOMAL PROTEIN S7"/>
    <property type="match status" value="1"/>
</dbReference>
<dbReference type="GO" id="GO:0006412">
    <property type="term" value="P:translation"/>
    <property type="evidence" value="ECO:0007669"/>
    <property type="project" value="UniProtKB-UniRule"/>
</dbReference>
<dbReference type="GO" id="GO:0019843">
    <property type="term" value="F:rRNA binding"/>
    <property type="evidence" value="ECO:0007669"/>
    <property type="project" value="UniProtKB-UniRule"/>
</dbReference>
<evidence type="ECO:0000259" key="9">
    <source>
        <dbReference type="Pfam" id="PF00177"/>
    </source>
</evidence>
<keyword evidence="11" id="KW-1185">Reference proteome</keyword>
<name>A0A0N9N5F9_9ACTN</name>
<dbReference type="Gene3D" id="1.10.455.10">
    <property type="entry name" value="Ribosomal protein S7 domain"/>
    <property type="match status" value="1"/>
</dbReference>
<dbReference type="RefSeq" id="WP_062393823.1">
    <property type="nucleotide sequence ID" value="NZ_CP011853.1"/>
</dbReference>
<dbReference type="PATRIC" id="fig|1136941.3.peg.3299"/>
<dbReference type="HAMAP" id="MF_00480_B">
    <property type="entry name" value="Ribosomal_uS7_B"/>
    <property type="match status" value="1"/>
</dbReference>
<dbReference type="InterPro" id="IPR005717">
    <property type="entry name" value="Ribosomal_uS7_bac/org-type"/>
</dbReference>
<dbReference type="STRING" id="1136941.ACH46_16135"/>
<comment type="function">
    <text evidence="7">One of the primary rRNA binding proteins, it binds directly to 16S rRNA where it nucleates assembly of the head domain of the 30S subunit. Is located at the subunit interface close to the decoding center, probably blocks exit of the E-site tRNA.</text>
</comment>
<dbReference type="NCBIfam" id="TIGR01029">
    <property type="entry name" value="rpsG_bact"/>
    <property type="match status" value="1"/>
</dbReference>
<dbReference type="PIRSF" id="PIRSF002122">
    <property type="entry name" value="RPS7p_RPS7a_RPS5e_RPS7o"/>
    <property type="match status" value="1"/>
</dbReference>
<dbReference type="Proteomes" id="UP000063789">
    <property type="component" value="Chromosome"/>
</dbReference>
<evidence type="ECO:0000256" key="4">
    <source>
        <dbReference type="ARBA" id="ARBA00022884"/>
    </source>
</evidence>
<keyword evidence="4 7" id="KW-0694">RNA-binding</keyword>
<gene>
    <name evidence="7" type="primary">rpsG</name>
    <name evidence="10" type="ORF">ACH46_16135</name>
</gene>
<dbReference type="KEGG" id="goq:ACH46_16135"/>
<dbReference type="AlphaFoldDB" id="A0A0N9N5F9"/>
<feature type="domain" description="Small ribosomal subunit protein uS7" evidence="9">
    <location>
        <begin position="2"/>
        <end position="149"/>
    </location>
</feature>
<evidence type="ECO:0000256" key="5">
    <source>
        <dbReference type="ARBA" id="ARBA00022980"/>
    </source>
</evidence>
<comment type="subunit">
    <text evidence="7">Part of the 30S ribosomal subunit. Contacts proteins S9 and S11.</text>
</comment>
<dbReference type="GO" id="GO:0000049">
    <property type="term" value="F:tRNA binding"/>
    <property type="evidence" value="ECO:0007669"/>
    <property type="project" value="UniProtKB-UniRule"/>
</dbReference>
<evidence type="ECO:0000313" key="10">
    <source>
        <dbReference type="EMBL" id="ALG85731.1"/>
    </source>
</evidence>
<dbReference type="GO" id="GO:0015935">
    <property type="term" value="C:small ribosomal subunit"/>
    <property type="evidence" value="ECO:0007669"/>
    <property type="project" value="InterPro"/>
</dbReference>
<keyword evidence="2 7" id="KW-0820">tRNA-binding</keyword>
<dbReference type="FunFam" id="1.10.455.10:FF:000001">
    <property type="entry name" value="30S ribosomal protein S7"/>
    <property type="match status" value="1"/>
</dbReference>
<comment type="similarity">
    <text evidence="1 7 8">Belongs to the universal ribosomal protein uS7 family.</text>
</comment>
<evidence type="ECO:0000256" key="8">
    <source>
        <dbReference type="RuleBase" id="RU003619"/>
    </source>
</evidence>
<dbReference type="SUPFAM" id="SSF47973">
    <property type="entry name" value="Ribosomal protein S7"/>
    <property type="match status" value="1"/>
</dbReference>
<evidence type="ECO:0000256" key="1">
    <source>
        <dbReference type="ARBA" id="ARBA00007151"/>
    </source>
</evidence>
<dbReference type="PROSITE" id="PS00052">
    <property type="entry name" value="RIBOSOMAL_S7"/>
    <property type="match status" value="1"/>
</dbReference>
<dbReference type="InterPro" id="IPR000235">
    <property type="entry name" value="Ribosomal_uS7"/>
</dbReference>
<evidence type="ECO:0000256" key="3">
    <source>
        <dbReference type="ARBA" id="ARBA00022730"/>
    </source>
</evidence>
<evidence type="ECO:0000256" key="7">
    <source>
        <dbReference type="HAMAP-Rule" id="MF_00480"/>
    </source>
</evidence>
<dbReference type="InterPro" id="IPR036823">
    <property type="entry name" value="Ribosomal_uS7_dom_sf"/>
</dbReference>
<dbReference type="GO" id="GO:0003735">
    <property type="term" value="F:structural constituent of ribosome"/>
    <property type="evidence" value="ECO:0007669"/>
    <property type="project" value="InterPro"/>
</dbReference>
<protein>
    <recommendedName>
        <fullName evidence="7">Small ribosomal subunit protein uS7</fullName>
    </recommendedName>
</protein>
<sequence length="156" mass="17558">MPRKGPAPKRPLISDPVYGSPLVTQLVNKILLDGKKSTAERIVYEALEQAREKTGTDPVVTLKRALDNVKPTLEVKSRRVGGATYQVPIEVKPGRANTLALRWLVTFSRQRREKTMVERLANELLDASNGLGASVKRREDTHKMAEANRAFAHYRW</sequence>
<keyword evidence="6 7" id="KW-0687">Ribonucleoprotein</keyword>
<evidence type="ECO:0000256" key="6">
    <source>
        <dbReference type="ARBA" id="ARBA00023274"/>
    </source>
</evidence>
<keyword evidence="5 7" id="KW-0689">Ribosomal protein</keyword>
<evidence type="ECO:0000256" key="2">
    <source>
        <dbReference type="ARBA" id="ARBA00022555"/>
    </source>
</evidence>
<reference evidence="11" key="1">
    <citation type="submission" date="2015-06" db="EMBL/GenBank/DDBJ databases">
        <title>Complete genome sequence and metabolic analysis of phthalate degradation pathway in Gordonia sp. QH-11.</title>
        <authorList>
            <person name="Jin D."/>
            <person name="Kong X."/>
            <person name="Bai Z."/>
        </authorList>
    </citation>
    <scope>NUCLEOTIDE SEQUENCE [LARGE SCALE GENOMIC DNA]</scope>
    <source>
        <strain evidence="11">QH-11</strain>
    </source>
</reference>
<dbReference type="EMBL" id="CP011853">
    <property type="protein sequence ID" value="ALG85731.1"/>
    <property type="molecule type" value="Genomic_DNA"/>
</dbReference>
<dbReference type="OrthoDB" id="9807653at2"/>
<keyword evidence="3 7" id="KW-0699">rRNA-binding</keyword>
<dbReference type="InterPro" id="IPR023798">
    <property type="entry name" value="Ribosomal_uS7_dom"/>
</dbReference>
<dbReference type="Pfam" id="PF00177">
    <property type="entry name" value="Ribosomal_S7"/>
    <property type="match status" value="1"/>
</dbReference>
<proteinExistence type="inferred from homology"/>
<accession>A0A0N9N5F9</accession>
<dbReference type="InterPro" id="IPR020606">
    <property type="entry name" value="Ribosomal_uS7_CS"/>
</dbReference>
<reference evidence="10 11" key="2">
    <citation type="journal article" date="2017" name="Int. J. Syst. Evol. Microbiol.">
        <title>Gordonia phthalatica sp. nov., a di-n-butyl phthalate-degrading bacterium isolated from activated sludge.</title>
        <authorList>
            <person name="Jin D."/>
            <person name="Kong X."/>
            <person name="Jia M."/>
            <person name="Yu X."/>
            <person name="Wang X."/>
            <person name="Zhuang X."/>
            <person name="Deng Y."/>
            <person name="Bai Z."/>
        </authorList>
    </citation>
    <scope>NUCLEOTIDE SEQUENCE [LARGE SCALE GENOMIC DNA]</scope>
    <source>
        <strain evidence="10 11">QH-11</strain>
    </source>
</reference>